<protein>
    <submittedName>
        <fullName evidence="1">Uncharacterized protein</fullName>
    </submittedName>
</protein>
<sequence length="185" mass="21604">DHVPNENYKMKDETHYGDVKSDLKINKDTLEIIGNHNKLELKLDKLMGYNTYLKQIEYYGDHLGLLETQSISGDINLFNIRKINGDKDISLYVGRVNPHKLTNIKRKLRGKTILSDFIGVYGENFNVDSVIVKIPYKKSNLKKIKVLRYDEELRNFYEEKFSVNLIDKRVEVLSNHKGIFVIVNK</sequence>
<gene>
    <name evidence="1" type="ORF">CCE28_21395</name>
</gene>
<name>A0A267M953_9FIRM</name>
<accession>A0A267M953</accession>
<evidence type="ECO:0000313" key="1">
    <source>
        <dbReference type="EMBL" id="PAB55942.1"/>
    </source>
</evidence>
<dbReference type="AlphaFoldDB" id="A0A267M953"/>
<feature type="non-terminal residue" evidence="1">
    <location>
        <position position="1"/>
    </location>
</feature>
<evidence type="ECO:0000313" key="2">
    <source>
        <dbReference type="Proteomes" id="UP000216024"/>
    </source>
</evidence>
<proteinExistence type="predicted"/>
<organism evidence="1 2">
    <name type="scientific">Anaeromicrobium sediminis</name>
    <dbReference type="NCBI Taxonomy" id="1478221"/>
    <lineage>
        <taxon>Bacteria</taxon>
        <taxon>Bacillati</taxon>
        <taxon>Bacillota</taxon>
        <taxon>Clostridia</taxon>
        <taxon>Peptostreptococcales</taxon>
        <taxon>Thermotaleaceae</taxon>
        <taxon>Anaeromicrobium</taxon>
    </lineage>
</organism>
<dbReference type="EMBL" id="NIBG01000041">
    <property type="protein sequence ID" value="PAB55942.1"/>
    <property type="molecule type" value="Genomic_DNA"/>
</dbReference>
<comment type="caution">
    <text evidence="1">The sequence shown here is derived from an EMBL/GenBank/DDBJ whole genome shotgun (WGS) entry which is preliminary data.</text>
</comment>
<dbReference type="RefSeq" id="WP_207652950.1">
    <property type="nucleotide sequence ID" value="NZ_NIBG01000041.1"/>
</dbReference>
<keyword evidence="2" id="KW-1185">Reference proteome</keyword>
<dbReference type="Proteomes" id="UP000216024">
    <property type="component" value="Unassembled WGS sequence"/>
</dbReference>
<reference evidence="1 2" key="1">
    <citation type="submission" date="2017-06" db="EMBL/GenBank/DDBJ databases">
        <title>Draft genome sequence of anaerobic fermentative bacterium Anaeromicrobium sediminis DY2726D isolated from West Pacific Ocean sediments.</title>
        <authorList>
            <person name="Zeng X."/>
        </authorList>
    </citation>
    <scope>NUCLEOTIDE SEQUENCE [LARGE SCALE GENOMIC DNA]</scope>
    <source>
        <strain evidence="1 2">DY2726D</strain>
    </source>
</reference>